<sequence>MCRPTTVDARSDFRLLKGQVLSSAVYDSDAQTSDESSVDDVSRGFVANLSPMTSAESKQINGSCTGYKRQNGLNLFNVLFWIIIVVLHIMFLSKENYTNQQLSKIQQDILEKSDDLYRIREKRQRKKCYDDSENDGEFHHVLKAFHVPINSELANEIKSIQMNL</sequence>
<organism evidence="2 3">
    <name type="scientific">Chaetoceros tenuissimus</name>
    <dbReference type="NCBI Taxonomy" id="426638"/>
    <lineage>
        <taxon>Eukaryota</taxon>
        <taxon>Sar</taxon>
        <taxon>Stramenopiles</taxon>
        <taxon>Ochrophyta</taxon>
        <taxon>Bacillariophyta</taxon>
        <taxon>Coscinodiscophyceae</taxon>
        <taxon>Chaetocerotophycidae</taxon>
        <taxon>Chaetocerotales</taxon>
        <taxon>Chaetocerotaceae</taxon>
        <taxon>Chaetoceros</taxon>
    </lineage>
</organism>
<evidence type="ECO:0000256" key="1">
    <source>
        <dbReference type="SAM" id="Phobius"/>
    </source>
</evidence>
<keyword evidence="1" id="KW-1133">Transmembrane helix</keyword>
<protein>
    <submittedName>
        <fullName evidence="2">Uncharacterized protein</fullName>
    </submittedName>
</protein>
<comment type="caution">
    <text evidence="2">The sequence shown here is derived from an EMBL/GenBank/DDBJ whole genome shotgun (WGS) entry which is preliminary data.</text>
</comment>
<name>A0AAD3H350_9STRA</name>
<evidence type="ECO:0000313" key="3">
    <source>
        <dbReference type="Proteomes" id="UP001054902"/>
    </source>
</evidence>
<dbReference type="Proteomes" id="UP001054902">
    <property type="component" value="Unassembled WGS sequence"/>
</dbReference>
<evidence type="ECO:0000313" key="2">
    <source>
        <dbReference type="EMBL" id="GFH48348.1"/>
    </source>
</evidence>
<dbReference type="AlphaFoldDB" id="A0AAD3H350"/>
<keyword evidence="3" id="KW-1185">Reference proteome</keyword>
<reference evidence="2 3" key="1">
    <citation type="journal article" date="2021" name="Sci. Rep.">
        <title>The genome of the diatom Chaetoceros tenuissimus carries an ancient integrated fragment of an extant virus.</title>
        <authorList>
            <person name="Hongo Y."/>
            <person name="Kimura K."/>
            <person name="Takaki Y."/>
            <person name="Yoshida Y."/>
            <person name="Baba S."/>
            <person name="Kobayashi G."/>
            <person name="Nagasaki K."/>
            <person name="Hano T."/>
            <person name="Tomaru Y."/>
        </authorList>
    </citation>
    <scope>NUCLEOTIDE SEQUENCE [LARGE SCALE GENOMIC DNA]</scope>
    <source>
        <strain evidence="2 3">NIES-3715</strain>
    </source>
</reference>
<feature type="transmembrane region" description="Helical" evidence="1">
    <location>
        <begin position="75"/>
        <end position="93"/>
    </location>
</feature>
<proteinExistence type="predicted"/>
<keyword evidence="1" id="KW-0812">Transmembrane</keyword>
<gene>
    <name evidence="2" type="ORF">CTEN210_04824</name>
</gene>
<dbReference type="EMBL" id="BLLK01000027">
    <property type="protein sequence ID" value="GFH48348.1"/>
    <property type="molecule type" value="Genomic_DNA"/>
</dbReference>
<keyword evidence="1" id="KW-0472">Membrane</keyword>
<accession>A0AAD3H350</accession>